<dbReference type="Pfam" id="PF01638">
    <property type="entry name" value="HxlR"/>
    <property type="match status" value="1"/>
</dbReference>
<sequence>MSHLRLLQPVPERERLAPVADPGALAILWSLAPGPLRTLALGRAAALGSSATARRLRALLAAGLVRRRVLSTVPPHVRWELSAAGADVVRATGPLRAWARGGGDALQ</sequence>
<gene>
    <name evidence="2" type="ORF">AVDCRST_MAG66-2894</name>
</gene>
<evidence type="ECO:0000259" key="1">
    <source>
        <dbReference type="PROSITE" id="PS51118"/>
    </source>
</evidence>
<dbReference type="InterPro" id="IPR002577">
    <property type="entry name" value="HTH_HxlR"/>
</dbReference>
<dbReference type="InterPro" id="IPR036388">
    <property type="entry name" value="WH-like_DNA-bd_sf"/>
</dbReference>
<dbReference type="SUPFAM" id="SSF46785">
    <property type="entry name" value="Winged helix' DNA-binding domain"/>
    <property type="match status" value="1"/>
</dbReference>
<evidence type="ECO:0000313" key="2">
    <source>
        <dbReference type="EMBL" id="CAA9423871.1"/>
    </source>
</evidence>
<name>A0A6J4PWA3_9PSEU</name>
<dbReference type="PROSITE" id="PS51118">
    <property type="entry name" value="HTH_HXLR"/>
    <property type="match status" value="1"/>
</dbReference>
<protein>
    <recommendedName>
        <fullName evidence="1">HTH hxlR-type domain-containing protein</fullName>
    </recommendedName>
</protein>
<dbReference type="AlphaFoldDB" id="A0A6J4PWA3"/>
<dbReference type="Gene3D" id="1.10.10.10">
    <property type="entry name" value="Winged helix-like DNA-binding domain superfamily/Winged helix DNA-binding domain"/>
    <property type="match status" value="1"/>
</dbReference>
<feature type="domain" description="HTH hxlR-type" evidence="1">
    <location>
        <begin position="10"/>
        <end position="107"/>
    </location>
</feature>
<dbReference type="InterPro" id="IPR036390">
    <property type="entry name" value="WH_DNA-bd_sf"/>
</dbReference>
<accession>A0A6J4PWA3</accession>
<dbReference type="EMBL" id="CADCUS010000413">
    <property type="protein sequence ID" value="CAA9423871.1"/>
    <property type="molecule type" value="Genomic_DNA"/>
</dbReference>
<proteinExistence type="predicted"/>
<organism evidence="2">
    <name type="scientific">uncultured Pseudonocardia sp</name>
    <dbReference type="NCBI Taxonomy" id="211455"/>
    <lineage>
        <taxon>Bacteria</taxon>
        <taxon>Bacillati</taxon>
        <taxon>Actinomycetota</taxon>
        <taxon>Actinomycetes</taxon>
        <taxon>Pseudonocardiales</taxon>
        <taxon>Pseudonocardiaceae</taxon>
        <taxon>Pseudonocardia</taxon>
        <taxon>environmental samples</taxon>
    </lineage>
</organism>
<reference evidence="2" key="1">
    <citation type="submission" date="2020-02" db="EMBL/GenBank/DDBJ databases">
        <authorList>
            <person name="Meier V. D."/>
        </authorList>
    </citation>
    <scope>NUCLEOTIDE SEQUENCE</scope>
    <source>
        <strain evidence="2">AVDCRST_MAG66</strain>
    </source>
</reference>